<keyword evidence="2" id="KW-1185">Reference proteome</keyword>
<evidence type="ECO:0000313" key="1">
    <source>
        <dbReference type="EMBL" id="WMV76018.1"/>
    </source>
</evidence>
<organism evidence="1 2">
    <name type="scientific">Geobacillus thermodenitrificans</name>
    <dbReference type="NCBI Taxonomy" id="33940"/>
    <lineage>
        <taxon>Bacteria</taxon>
        <taxon>Bacillati</taxon>
        <taxon>Bacillota</taxon>
        <taxon>Bacilli</taxon>
        <taxon>Bacillales</taxon>
        <taxon>Anoxybacillaceae</taxon>
        <taxon>Geobacillus</taxon>
    </lineage>
</organism>
<dbReference type="RefSeq" id="WP_011888272.1">
    <property type="nucleotide sequence ID" value="NZ_CP017690.1"/>
</dbReference>
<gene>
    <name evidence="1" type="ORF">HSX42_17675</name>
</gene>
<sequence length="120" mass="13301">MKYEIKFRETEGGIVVDVPDAISPVAILLMGDIQGSCQPWLDLINRVLSGESNYEESTGNNCTLEINKETTKIIEGESECVIETNELKKIIELWSEKKFGKINVKILNGVMLITSSGATH</sequence>
<name>A0ABY9QD36_GEOTD</name>
<reference evidence="1 2" key="1">
    <citation type="submission" date="2023-08" db="EMBL/GenBank/DDBJ databases">
        <title>Complete genome sequence of Geobacillus thermodenitrificans K1041, a genetically tractable strain representative of the genus Geobacillus.</title>
        <authorList>
            <person name="Kani S."/>
            <person name="Suzuki H."/>
        </authorList>
    </citation>
    <scope>NUCLEOTIDE SEQUENCE [LARGE SCALE GENOMIC DNA]</scope>
    <source>
        <strain evidence="1 2">K1041</strain>
    </source>
</reference>
<protein>
    <submittedName>
        <fullName evidence="1">Uncharacterized protein</fullName>
    </submittedName>
</protein>
<proteinExistence type="predicted"/>
<dbReference type="Proteomes" id="UP001297580">
    <property type="component" value="Chromosome"/>
</dbReference>
<dbReference type="EMBL" id="CP133461">
    <property type="protein sequence ID" value="WMV76018.1"/>
    <property type="molecule type" value="Genomic_DNA"/>
</dbReference>
<evidence type="ECO:0000313" key="2">
    <source>
        <dbReference type="Proteomes" id="UP001297580"/>
    </source>
</evidence>
<accession>A0ABY9QD36</accession>